<comment type="similarity">
    <text evidence="4">Belongs to the GST superfamily. Tau family.</text>
</comment>
<dbReference type="InterPro" id="IPR010987">
    <property type="entry name" value="Glutathione-S-Trfase_C-like"/>
</dbReference>
<dbReference type="InterPro" id="IPR004045">
    <property type="entry name" value="Glutathione_S-Trfase_N"/>
</dbReference>
<dbReference type="PROSITE" id="PS50404">
    <property type="entry name" value="GST_NTER"/>
    <property type="match status" value="1"/>
</dbReference>
<dbReference type="SFLD" id="SFLDS00019">
    <property type="entry name" value="Glutathione_Transferase_(cytos"/>
    <property type="match status" value="1"/>
</dbReference>
<evidence type="ECO:0000313" key="9">
    <source>
        <dbReference type="Proteomes" id="UP001454036"/>
    </source>
</evidence>
<dbReference type="PANTHER" id="PTHR11260:SF615">
    <property type="entry name" value="GLUTATHIONE S-TRANSFERASE U17"/>
    <property type="match status" value="1"/>
</dbReference>
<keyword evidence="9" id="KW-1185">Reference proteome</keyword>
<dbReference type="Gene3D" id="3.40.30.10">
    <property type="entry name" value="Glutaredoxin"/>
    <property type="match status" value="1"/>
</dbReference>
<dbReference type="InterPro" id="IPR036249">
    <property type="entry name" value="Thioredoxin-like_sf"/>
</dbReference>
<dbReference type="InterPro" id="IPR040079">
    <property type="entry name" value="Glutathione_S-Trfase"/>
</dbReference>
<dbReference type="EC" id="2.5.1.18" evidence="1"/>
<dbReference type="CDD" id="cd03058">
    <property type="entry name" value="GST_N_Tau"/>
    <property type="match status" value="1"/>
</dbReference>
<keyword evidence="3 8" id="KW-0808">Transferase</keyword>
<dbReference type="AlphaFoldDB" id="A0AAV3NRT7"/>
<name>A0AAV3NRT7_LITER</name>
<evidence type="ECO:0000313" key="8">
    <source>
        <dbReference type="EMBL" id="GAA0142087.1"/>
    </source>
</evidence>
<dbReference type="InterPro" id="IPR045074">
    <property type="entry name" value="GST_C_Tau"/>
</dbReference>
<dbReference type="Pfam" id="PF02798">
    <property type="entry name" value="GST_N"/>
    <property type="match status" value="1"/>
</dbReference>
<evidence type="ECO:0000256" key="4">
    <source>
        <dbReference type="ARBA" id="ARBA00025743"/>
    </source>
</evidence>
<organism evidence="8 9">
    <name type="scientific">Lithospermum erythrorhizon</name>
    <name type="common">Purple gromwell</name>
    <name type="synonym">Lithospermum officinale var. erythrorhizon</name>
    <dbReference type="NCBI Taxonomy" id="34254"/>
    <lineage>
        <taxon>Eukaryota</taxon>
        <taxon>Viridiplantae</taxon>
        <taxon>Streptophyta</taxon>
        <taxon>Embryophyta</taxon>
        <taxon>Tracheophyta</taxon>
        <taxon>Spermatophyta</taxon>
        <taxon>Magnoliopsida</taxon>
        <taxon>eudicotyledons</taxon>
        <taxon>Gunneridae</taxon>
        <taxon>Pentapetalae</taxon>
        <taxon>asterids</taxon>
        <taxon>lamiids</taxon>
        <taxon>Boraginales</taxon>
        <taxon>Boraginaceae</taxon>
        <taxon>Boraginoideae</taxon>
        <taxon>Lithospermeae</taxon>
        <taxon>Lithospermum</taxon>
    </lineage>
</organism>
<dbReference type="GO" id="GO:0005737">
    <property type="term" value="C:cytoplasm"/>
    <property type="evidence" value="ECO:0007669"/>
    <property type="project" value="TreeGrafter"/>
</dbReference>
<comment type="caution">
    <text evidence="8">The sequence shown here is derived from an EMBL/GenBank/DDBJ whole genome shotgun (WGS) entry which is preliminary data.</text>
</comment>
<sequence length="230" mass="26269">MATSEVKVLGIWPSPYVIRARIALNIKSVNYEFVQEPIGSKSELLLKSNPIHKKIPVMIHGDKIICESLIIVQYIDEFWSSAPQILPSDPYDRAITRFWGAYIDHKLFPSMRIIALGHEDNEVMKKELNIIYESFALLEDVFQKSSNGKKFFGGENIGYLDIALGCNLGWVRVTEKMNNVKVLDEEKTPGLYKWSQDFSDDDAVKELIPETEKMIEAGLFFMNKMKASQS</sequence>
<feature type="domain" description="GST N-terminal" evidence="6">
    <location>
        <begin position="4"/>
        <end position="83"/>
    </location>
</feature>
<dbReference type="InterPro" id="IPR045073">
    <property type="entry name" value="Omega/Tau-like"/>
</dbReference>
<evidence type="ECO:0000259" key="6">
    <source>
        <dbReference type="PROSITE" id="PS50404"/>
    </source>
</evidence>
<dbReference type="Pfam" id="PF00043">
    <property type="entry name" value="GST_C"/>
    <property type="match status" value="1"/>
</dbReference>
<dbReference type="InterPro" id="IPR004046">
    <property type="entry name" value="GST_C"/>
</dbReference>
<dbReference type="InterPro" id="IPR036282">
    <property type="entry name" value="Glutathione-S-Trfase_C_sf"/>
</dbReference>
<dbReference type="SFLD" id="SFLDG00358">
    <property type="entry name" value="Main_(cytGST)"/>
    <property type="match status" value="1"/>
</dbReference>
<dbReference type="EMBL" id="BAABME010000358">
    <property type="protein sequence ID" value="GAA0142087.1"/>
    <property type="molecule type" value="Genomic_DNA"/>
</dbReference>
<evidence type="ECO:0000256" key="1">
    <source>
        <dbReference type="ARBA" id="ARBA00012452"/>
    </source>
</evidence>
<proteinExistence type="inferred from homology"/>
<evidence type="ECO:0000259" key="7">
    <source>
        <dbReference type="PROSITE" id="PS50405"/>
    </source>
</evidence>
<protein>
    <recommendedName>
        <fullName evidence="1">glutathione transferase</fullName>
        <ecNumber evidence="1">2.5.1.18</ecNumber>
    </recommendedName>
</protein>
<dbReference type="GO" id="GO:0006749">
    <property type="term" value="P:glutathione metabolic process"/>
    <property type="evidence" value="ECO:0007669"/>
    <property type="project" value="InterPro"/>
</dbReference>
<dbReference type="SUPFAM" id="SSF47616">
    <property type="entry name" value="GST C-terminal domain-like"/>
    <property type="match status" value="1"/>
</dbReference>
<dbReference type="PANTHER" id="PTHR11260">
    <property type="entry name" value="GLUTATHIONE S-TRANSFERASE, GST, SUPERFAMILY, GST DOMAIN CONTAINING"/>
    <property type="match status" value="1"/>
</dbReference>
<evidence type="ECO:0000256" key="3">
    <source>
        <dbReference type="ARBA" id="ARBA00022679"/>
    </source>
</evidence>
<dbReference type="PROSITE" id="PS50405">
    <property type="entry name" value="GST_CTER"/>
    <property type="match status" value="1"/>
</dbReference>
<dbReference type="Gene3D" id="1.20.1050.10">
    <property type="match status" value="1"/>
</dbReference>
<dbReference type="FunFam" id="3.40.30.10:FF:000044">
    <property type="entry name" value="Glutathione S-transferase GSTU6"/>
    <property type="match status" value="1"/>
</dbReference>
<dbReference type="CDD" id="cd03185">
    <property type="entry name" value="GST_C_Tau"/>
    <property type="match status" value="1"/>
</dbReference>
<reference evidence="8 9" key="1">
    <citation type="submission" date="2024-01" db="EMBL/GenBank/DDBJ databases">
        <title>The complete chloroplast genome sequence of Lithospermum erythrorhizon: insights into the phylogenetic relationship among Boraginaceae species and the maternal lineages of purple gromwells.</title>
        <authorList>
            <person name="Okada T."/>
            <person name="Watanabe K."/>
        </authorList>
    </citation>
    <scope>NUCLEOTIDE SEQUENCE [LARGE SCALE GENOMIC DNA]</scope>
</reference>
<evidence type="ECO:0000256" key="2">
    <source>
        <dbReference type="ARBA" id="ARBA00022575"/>
    </source>
</evidence>
<feature type="domain" description="GST C-terminal" evidence="7">
    <location>
        <begin position="89"/>
        <end position="221"/>
    </location>
</feature>
<dbReference type="GO" id="GO:0004364">
    <property type="term" value="F:glutathione transferase activity"/>
    <property type="evidence" value="ECO:0007669"/>
    <property type="project" value="UniProtKB-EC"/>
</dbReference>
<accession>A0AAV3NRT7</accession>
<gene>
    <name evidence="8" type="ORF">LIER_03067</name>
</gene>
<dbReference type="SFLD" id="SFLDG01152">
    <property type="entry name" value="Main.3:_Omega-_and_Tau-like"/>
    <property type="match status" value="1"/>
</dbReference>
<dbReference type="Proteomes" id="UP001454036">
    <property type="component" value="Unassembled WGS sequence"/>
</dbReference>
<keyword evidence="2" id="KW-0216">Detoxification</keyword>
<dbReference type="FunFam" id="1.20.1050.10:FF:000016">
    <property type="entry name" value="Glutathione S-transferase U9"/>
    <property type="match status" value="1"/>
</dbReference>
<comment type="catalytic activity">
    <reaction evidence="5">
        <text>RX + glutathione = an S-substituted glutathione + a halide anion + H(+)</text>
        <dbReference type="Rhea" id="RHEA:16437"/>
        <dbReference type="ChEBI" id="CHEBI:15378"/>
        <dbReference type="ChEBI" id="CHEBI:16042"/>
        <dbReference type="ChEBI" id="CHEBI:17792"/>
        <dbReference type="ChEBI" id="CHEBI:57925"/>
        <dbReference type="ChEBI" id="CHEBI:90779"/>
        <dbReference type="EC" id="2.5.1.18"/>
    </reaction>
</comment>
<evidence type="ECO:0000256" key="5">
    <source>
        <dbReference type="ARBA" id="ARBA00047960"/>
    </source>
</evidence>
<dbReference type="GO" id="GO:0009407">
    <property type="term" value="P:toxin catabolic process"/>
    <property type="evidence" value="ECO:0007669"/>
    <property type="project" value="UniProtKB-ARBA"/>
</dbReference>
<dbReference type="SUPFAM" id="SSF52833">
    <property type="entry name" value="Thioredoxin-like"/>
    <property type="match status" value="1"/>
</dbReference>